<name>A0A4W3JDS0_CALMI</name>
<dbReference type="PANTHER" id="PTHR12047">
    <property type="entry name" value="FANCONI ANEMIA GROUP A PROTEIN"/>
    <property type="match status" value="1"/>
</dbReference>
<protein>
    <submittedName>
        <fullName evidence="2">Fanconi anemia group A protein-like</fullName>
    </submittedName>
</protein>
<dbReference type="Ensembl" id="ENSCMIT00000036766.1">
    <property type="protein sequence ID" value="ENSCMIP00000036233.1"/>
    <property type="gene ID" value="ENSCMIG00000015315.1"/>
</dbReference>
<dbReference type="OMA" id="CDSSEGH"/>
<evidence type="ECO:0000259" key="1">
    <source>
        <dbReference type="Pfam" id="PF15865"/>
    </source>
</evidence>
<dbReference type="PANTHER" id="PTHR12047:SF2">
    <property type="entry name" value="FANCONI ANEMIA GROUP A PROTEIN"/>
    <property type="match status" value="1"/>
</dbReference>
<sequence length="272" mass="30317">MSSDVSNLASYQSCSADAPQRKTLSQLLGPRTHRQRQRPLPAHGLKDAVIRFMSRHQNLGDLLLEVNGSVSRHSSSSCTVSCDDQETKAAAGDSLIASVLQEQALQMDLPVGLLSARASAEKIHQILSVVSRRTVMLSSAQRSKFTCLLQTMQDLQSSNMFSRLQFSQEICKAKEQPILEIVWRLQKENIVSLEELVQSNPDAAAVVHWLFKDLCDLCLGTEDQQQNSNIQRQILSDIVTVLVRNGFQESSFAESKSPQFPQVCFTILDRML</sequence>
<dbReference type="InterPro" id="IPR003516">
    <property type="entry name" value="FANCA"/>
</dbReference>
<dbReference type="GO" id="GO:0043240">
    <property type="term" value="C:Fanconi anaemia nuclear complex"/>
    <property type="evidence" value="ECO:0007669"/>
    <property type="project" value="InterPro"/>
</dbReference>
<feature type="domain" description="Fanconi anaemia group A protein N-terminal" evidence="1">
    <location>
        <begin position="171"/>
        <end position="272"/>
    </location>
</feature>
<reference evidence="3" key="1">
    <citation type="journal article" date="2006" name="Science">
        <title>Ancient noncoding elements conserved in the human genome.</title>
        <authorList>
            <person name="Venkatesh B."/>
            <person name="Kirkness E.F."/>
            <person name="Loh Y.H."/>
            <person name="Halpern A.L."/>
            <person name="Lee A.P."/>
            <person name="Johnson J."/>
            <person name="Dandona N."/>
            <person name="Viswanathan L.D."/>
            <person name="Tay A."/>
            <person name="Venter J.C."/>
            <person name="Strausberg R.L."/>
            <person name="Brenner S."/>
        </authorList>
    </citation>
    <scope>NUCLEOTIDE SEQUENCE [LARGE SCALE GENOMIC DNA]</scope>
</reference>
<dbReference type="Proteomes" id="UP000314986">
    <property type="component" value="Unassembled WGS sequence"/>
</dbReference>
<dbReference type="GeneTree" id="ENSGT00390000007852"/>
<reference evidence="2" key="5">
    <citation type="submission" date="2025-09" db="UniProtKB">
        <authorList>
            <consortium name="Ensembl"/>
        </authorList>
    </citation>
    <scope>IDENTIFICATION</scope>
</reference>
<dbReference type="AlphaFoldDB" id="A0A4W3JDS0"/>
<dbReference type="InParanoid" id="A0A4W3JDS0"/>
<accession>A0A4W3JDS0</accession>
<organism evidence="2 3">
    <name type="scientific">Callorhinchus milii</name>
    <name type="common">Ghost shark</name>
    <dbReference type="NCBI Taxonomy" id="7868"/>
    <lineage>
        <taxon>Eukaryota</taxon>
        <taxon>Metazoa</taxon>
        <taxon>Chordata</taxon>
        <taxon>Craniata</taxon>
        <taxon>Vertebrata</taxon>
        <taxon>Chondrichthyes</taxon>
        <taxon>Holocephali</taxon>
        <taxon>Chimaeriformes</taxon>
        <taxon>Callorhinchidae</taxon>
        <taxon>Callorhinchus</taxon>
    </lineage>
</organism>
<reference evidence="3" key="3">
    <citation type="journal article" date="2014" name="Nature">
        <title>Elephant shark genome provides unique insights into gnathostome evolution.</title>
        <authorList>
            <consortium name="International Elephant Shark Genome Sequencing Consortium"/>
            <person name="Venkatesh B."/>
            <person name="Lee A.P."/>
            <person name="Ravi V."/>
            <person name="Maurya A.K."/>
            <person name="Lian M.M."/>
            <person name="Swann J.B."/>
            <person name="Ohta Y."/>
            <person name="Flajnik M.F."/>
            <person name="Sutoh Y."/>
            <person name="Kasahara M."/>
            <person name="Hoon S."/>
            <person name="Gangu V."/>
            <person name="Roy S.W."/>
            <person name="Irimia M."/>
            <person name="Korzh V."/>
            <person name="Kondrychyn I."/>
            <person name="Lim Z.W."/>
            <person name="Tay B.H."/>
            <person name="Tohari S."/>
            <person name="Kong K.W."/>
            <person name="Ho S."/>
            <person name="Lorente-Galdos B."/>
            <person name="Quilez J."/>
            <person name="Marques-Bonet T."/>
            <person name="Raney B.J."/>
            <person name="Ingham P.W."/>
            <person name="Tay A."/>
            <person name="Hillier L.W."/>
            <person name="Minx P."/>
            <person name="Boehm T."/>
            <person name="Wilson R.K."/>
            <person name="Brenner S."/>
            <person name="Warren W.C."/>
        </authorList>
    </citation>
    <scope>NUCLEOTIDE SEQUENCE [LARGE SCALE GENOMIC DNA]</scope>
</reference>
<proteinExistence type="predicted"/>
<dbReference type="InterPro" id="IPR031729">
    <property type="entry name" value="Fanconi_A_N"/>
</dbReference>
<reference evidence="2" key="4">
    <citation type="submission" date="2025-08" db="UniProtKB">
        <authorList>
            <consortium name="Ensembl"/>
        </authorList>
    </citation>
    <scope>IDENTIFICATION</scope>
</reference>
<keyword evidence="3" id="KW-1185">Reference proteome</keyword>
<dbReference type="STRING" id="7868.ENSCMIP00000036233"/>
<evidence type="ECO:0000313" key="2">
    <source>
        <dbReference type="Ensembl" id="ENSCMIP00000036233.1"/>
    </source>
</evidence>
<dbReference type="GO" id="GO:0036297">
    <property type="term" value="P:interstrand cross-link repair"/>
    <property type="evidence" value="ECO:0007669"/>
    <property type="project" value="InterPro"/>
</dbReference>
<evidence type="ECO:0000313" key="3">
    <source>
        <dbReference type="Proteomes" id="UP000314986"/>
    </source>
</evidence>
<reference evidence="3" key="2">
    <citation type="journal article" date="2007" name="PLoS Biol.">
        <title>Survey sequencing and comparative analysis of the elephant shark (Callorhinchus milii) genome.</title>
        <authorList>
            <person name="Venkatesh B."/>
            <person name="Kirkness E.F."/>
            <person name="Loh Y.H."/>
            <person name="Halpern A.L."/>
            <person name="Lee A.P."/>
            <person name="Johnson J."/>
            <person name="Dandona N."/>
            <person name="Viswanathan L.D."/>
            <person name="Tay A."/>
            <person name="Venter J.C."/>
            <person name="Strausberg R.L."/>
            <person name="Brenner S."/>
        </authorList>
    </citation>
    <scope>NUCLEOTIDE SEQUENCE [LARGE SCALE GENOMIC DNA]</scope>
</reference>
<dbReference type="Pfam" id="PF15865">
    <property type="entry name" value="Fanconi_A_N"/>
    <property type="match status" value="1"/>
</dbReference>